<reference evidence="1" key="1">
    <citation type="submission" date="2019-03" db="EMBL/GenBank/DDBJ databases">
        <title>Single cell metagenomics reveals metabolic interactions within the superorganism composed of flagellate Streblomastix strix and complex community of Bacteroidetes bacteria on its surface.</title>
        <authorList>
            <person name="Treitli S.C."/>
            <person name="Kolisko M."/>
            <person name="Husnik F."/>
            <person name="Keeling P."/>
            <person name="Hampl V."/>
        </authorList>
    </citation>
    <scope>NUCLEOTIDE SEQUENCE</scope>
    <source>
        <strain evidence="1">STM</strain>
    </source>
</reference>
<comment type="caution">
    <text evidence="1">The sequence shown here is derived from an EMBL/GenBank/DDBJ whole genome shotgun (WGS) entry which is preliminary data.</text>
</comment>
<gene>
    <name evidence="1" type="ORF">EZS27_015001</name>
</gene>
<organism evidence="1">
    <name type="scientific">termite gut metagenome</name>
    <dbReference type="NCBI Taxonomy" id="433724"/>
    <lineage>
        <taxon>unclassified sequences</taxon>
        <taxon>metagenomes</taxon>
        <taxon>organismal metagenomes</taxon>
    </lineage>
</organism>
<accession>A0A5J4RUT8</accession>
<feature type="non-terminal residue" evidence="1">
    <location>
        <position position="1"/>
    </location>
</feature>
<dbReference type="AlphaFoldDB" id="A0A5J4RUT8"/>
<dbReference type="EMBL" id="SNRY01000751">
    <property type="protein sequence ID" value="KAA6336890.1"/>
    <property type="molecule type" value="Genomic_DNA"/>
</dbReference>
<name>A0A5J4RUT8_9ZZZZ</name>
<proteinExistence type="predicted"/>
<sequence>RNRHQGMSKDIDELRGKFRTLLGGETDTVFQGIVTEVNEDEFTCTVRRDDAVDYFDVRLRELVKGDLQGFAFIPKLESIVLVCRINNSNELFVCQFTEIYKVIFTDNDLELKIDLENMDIKKGEKISIHVDADKLEIVNDKTKITQEAESLTLVSDQATVKITTSGLTLKKGGSGLKKTLNDLLTALQKLTVPTGVGPSGPPINLADFTKVQQELPNYMEG</sequence>
<evidence type="ECO:0000313" key="1">
    <source>
        <dbReference type="EMBL" id="KAA6336890.1"/>
    </source>
</evidence>
<protein>
    <submittedName>
        <fullName evidence="1">Uncharacterized protein</fullName>
    </submittedName>
</protein>